<proteinExistence type="inferred from homology"/>
<dbReference type="GO" id="GO:0031119">
    <property type="term" value="P:tRNA pseudouridine synthesis"/>
    <property type="evidence" value="ECO:0007669"/>
    <property type="project" value="TreeGrafter"/>
</dbReference>
<evidence type="ECO:0000256" key="3">
    <source>
        <dbReference type="ARBA" id="ARBA00023235"/>
    </source>
</evidence>
<organism evidence="7 8">
    <name type="scientific">Circinella minor</name>
    <dbReference type="NCBI Taxonomy" id="1195481"/>
    <lineage>
        <taxon>Eukaryota</taxon>
        <taxon>Fungi</taxon>
        <taxon>Fungi incertae sedis</taxon>
        <taxon>Mucoromycota</taxon>
        <taxon>Mucoromycotina</taxon>
        <taxon>Mucoromycetes</taxon>
        <taxon>Mucorales</taxon>
        <taxon>Lichtheimiaceae</taxon>
        <taxon>Circinella</taxon>
    </lineage>
</organism>
<evidence type="ECO:0000259" key="6">
    <source>
        <dbReference type="Pfam" id="PF01416"/>
    </source>
</evidence>
<dbReference type="Gene3D" id="3.30.70.660">
    <property type="entry name" value="Pseudouridine synthase I, catalytic domain, C-terminal subdomain"/>
    <property type="match status" value="1"/>
</dbReference>
<dbReference type="Proteomes" id="UP000646827">
    <property type="component" value="Unassembled WGS sequence"/>
</dbReference>
<dbReference type="HAMAP" id="MF_00171">
    <property type="entry name" value="TruA"/>
    <property type="match status" value="1"/>
</dbReference>
<dbReference type="Pfam" id="PF01416">
    <property type="entry name" value="PseudoU_synth_1"/>
    <property type="match status" value="1"/>
</dbReference>
<dbReference type="InterPro" id="IPR020094">
    <property type="entry name" value="TruA/RsuA/RluB/E/F_N"/>
</dbReference>
<dbReference type="GO" id="GO:0005634">
    <property type="term" value="C:nucleus"/>
    <property type="evidence" value="ECO:0007669"/>
    <property type="project" value="TreeGrafter"/>
</dbReference>
<sequence>MLRNFLSSVFRQQKRGPYDHLSQKEIKLQIAELEAASQRLKKQNEVTKTTKTTRHESKLKINQQQEQRIAIQVAYLGWNYYGFTSSNTENENKLPTIEGHLMKALLQAKLIQDPAMCGFSLSGRTDRHVSGVGQVVGLNVRCSSQERKKGQLPYLRILNSILPPDIRVLAWTHVSPQFHARFDCRSRTYHYYFPTQDLCIESMKKAATYLLGDHDFRNFCKFNPSKNLSHYRRTILSVDVSVLSQGGFGRIEIKGTAFLWHQVRYIVSILLLVGQQLEKPEIVQWLLDVDKVPSKPEYPLASGLPLLLYDCEYNQNGFNWHREPAGRTKEHFQLLWSEQMTKALLYQSFVNASTNFGSNNIHDDGENRMSKVKRIQLGGRKEIWTTQYKPLMDRRRDEPYMLKQQKYNALHNKTQKELIKE</sequence>
<dbReference type="InterPro" id="IPR020097">
    <property type="entry name" value="PsdUridine_synth_TruA_a/b_dom"/>
</dbReference>
<comment type="catalytic activity">
    <reaction evidence="4">
        <text>uridine(38/39/40) in tRNA = pseudouridine(38/39/40) in tRNA</text>
        <dbReference type="Rhea" id="RHEA:22376"/>
        <dbReference type="Rhea" id="RHEA-COMP:10085"/>
        <dbReference type="Rhea" id="RHEA-COMP:10087"/>
        <dbReference type="ChEBI" id="CHEBI:65314"/>
        <dbReference type="ChEBI" id="CHEBI:65315"/>
        <dbReference type="EC" id="5.4.99.12"/>
    </reaction>
</comment>
<dbReference type="InterPro" id="IPR020103">
    <property type="entry name" value="PsdUridine_synth_cat_dom_sf"/>
</dbReference>
<evidence type="ECO:0000313" key="8">
    <source>
        <dbReference type="Proteomes" id="UP000646827"/>
    </source>
</evidence>
<comment type="similarity">
    <text evidence="1 4">Belongs to the tRNA pseudouridine synthase TruA family.</text>
</comment>
<keyword evidence="3 4" id="KW-0413">Isomerase</keyword>
<dbReference type="EMBL" id="JAEPRB010000028">
    <property type="protein sequence ID" value="KAG2225436.1"/>
    <property type="molecule type" value="Genomic_DNA"/>
</dbReference>
<dbReference type="AlphaFoldDB" id="A0A8H7SC02"/>
<dbReference type="GO" id="GO:0005737">
    <property type="term" value="C:cytoplasm"/>
    <property type="evidence" value="ECO:0007669"/>
    <property type="project" value="TreeGrafter"/>
</dbReference>
<gene>
    <name evidence="7" type="ORF">INT45_010072</name>
</gene>
<dbReference type="InterPro" id="IPR001406">
    <property type="entry name" value="PsdUridine_synth_TruA"/>
</dbReference>
<dbReference type="EC" id="5.4.99.12" evidence="4"/>
<dbReference type="GO" id="GO:0003723">
    <property type="term" value="F:RNA binding"/>
    <property type="evidence" value="ECO:0007669"/>
    <property type="project" value="InterPro"/>
</dbReference>
<evidence type="ECO:0000313" key="7">
    <source>
        <dbReference type="EMBL" id="KAG2225436.1"/>
    </source>
</evidence>
<dbReference type="PANTHER" id="PTHR11142">
    <property type="entry name" value="PSEUDOURIDYLATE SYNTHASE"/>
    <property type="match status" value="1"/>
</dbReference>
<dbReference type="NCBIfam" id="TIGR00071">
    <property type="entry name" value="hisT_truA"/>
    <property type="match status" value="1"/>
</dbReference>
<name>A0A8H7SC02_9FUNG</name>
<evidence type="ECO:0000256" key="5">
    <source>
        <dbReference type="SAM" id="Coils"/>
    </source>
</evidence>
<feature type="coiled-coil region" evidence="5">
    <location>
        <begin position="23"/>
        <end position="50"/>
    </location>
</feature>
<comment type="caution">
    <text evidence="7">The sequence shown here is derived from an EMBL/GenBank/DDBJ whole genome shotgun (WGS) entry which is preliminary data.</text>
</comment>
<dbReference type="Gene3D" id="3.30.70.580">
    <property type="entry name" value="Pseudouridine synthase I, catalytic domain, N-terminal subdomain"/>
    <property type="match status" value="1"/>
</dbReference>
<keyword evidence="5" id="KW-0175">Coiled coil</keyword>
<keyword evidence="2 4" id="KW-0819">tRNA processing</keyword>
<dbReference type="GO" id="GO:0160147">
    <property type="term" value="F:tRNA pseudouridine(38-40) synthase activity"/>
    <property type="evidence" value="ECO:0007669"/>
    <property type="project" value="UniProtKB-EC"/>
</dbReference>
<keyword evidence="8" id="KW-1185">Reference proteome</keyword>
<dbReference type="PANTHER" id="PTHR11142:SF5">
    <property type="entry name" value="TRNA PSEUDOURIDINE(38_39) SYNTHASE"/>
    <property type="match status" value="1"/>
</dbReference>
<feature type="domain" description="Pseudouridine synthase I TruA alpha/beta" evidence="6">
    <location>
        <begin position="206"/>
        <end position="314"/>
    </location>
</feature>
<evidence type="ECO:0000256" key="4">
    <source>
        <dbReference type="RuleBase" id="RU003792"/>
    </source>
</evidence>
<evidence type="ECO:0000256" key="1">
    <source>
        <dbReference type="ARBA" id="ARBA00009375"/>
    </source>
</evidence>
<accession>A0A8H7SC02</accession>
<evidence type="ECO:0000256" key="2">
    <source>
        <dbReference type="ARBA" id="ARBA00022694"/>
    </source>
</evidence>
<protein>
    <recommendedName>
        <fullName evidence="4">tRNA pseudouridine synthase</fullName>
        <ecNumber evidence="4">5.4.99.12</ecNumber>
    </recommendedName>
</protein>
<dbReference type="InterPro" id="IPR020095">
    <property type="entry name" value="PsdUridine_synth_TruA_C"/>
</dbReference>
<reference evidence="7 8" key="1">
    <citation type="submission" date="2020-12" db="EMBL/GenBank/DDBJ databases">
        <title>Metabolic potential, ecology and presence of endohyphal bacteria is reflected in genomic diversity of Mucoromycotina.</title>
        <authorList>
            <person name="Muszewska A."/>
            <person name="Okrasinska A."/>
            <person name="Steczkiewicz K."/>
            <person name="Drgas O."/>
            <person name="Orlowska M."/>
            <person name="Perlinska-Lenart U."/>
            <person name="Aleksandrzak-Piekarczyk T."/>
            <person name="Szatraj K."/>
            <person name="Zielenkiewicz U."/>
            <person name="Pilsyk S."/>
            <person name="Malc E."/>
            <person name="Mieczkowski P."/>
            <person name="Kruszewska J.S."/>
            <person name="Biernat P."/>
            <person name="Pawlowska J."/>
        </authorList>
    </citation>
    <scope>NUCLEOTIDE SEQUENCE [LARGE SCALE GENOMIC DNA]</scope>
    <source>
        <strain evidence="7 8">CBS 142.35</strain>
    </source>
</reference>
<dbReference type="GO" id="GO:1990481">
    <property type="term" value="P:mRNA pseudouridine synthesis"/>
    <property type="evidence" value="ECO:0007669"/>
    <property type="project" value="TreeGrafter"/>
</dbReference>
<dbReference type="OrthoDB" id="2219721at2759"/>
<dbReference type="SUPFAM" id="SSF55120">
    <property type="entry name" value="Pseudouridine synthase"/>
    <property type="match status" value="1"/>
</dbReference>